<sequence length="200" mass="23520">MANFGDIKDYKLENQELIDDIVRTEWQLFQGVNSMGGRASCQDDEKTFWIMRRSNYSAMPIKLLSKIFINLKINQMKDVNVIANKYAYMMESTDPVSYALIKDRLPVVTPEKEQLIDEITTIYINYQKAIREEFPEIVENGRPLYATSDSTETTSIETYFRGELKTYPMDLLEDYKKFLEEKNPLYHEFKVMLMETILQG</sequence>
<gene>
    <name evidence="1" type="ORF">SAMN05421767_10239</name>
</gene>
<dbReference type="RefSeq" id="WP_089745626.1">
    <property type="nucleotide sequence ID" value="NZ_FOGF01000002.1"/>
</dbReference>
<evidence type="ECO:0000313" key="2">
    <source>
        <dbReference type="Proteomes" id="UP000198556"/>
    </source>
</evidence>
<reference evidence="1 2" key="1">
    <citation type="submission" date="2016-10" db="EMBL/GenBank/DDBJ databases">
        <authorList>
            <person name="de Groot N.N."/>
        </authorList>
    </citation>
    <scope>NUCLEOTIDE SEQUENCE [LARGE SCALE GENOMIC DNA]</scope>
    <source>
        <strain evidence="1 2">DSM 15827</strain>
    </source>
</reference>
<dbReference type="InterPro" id="IPR025191">
    <property type="entry name" value="DUF4125"/>
</dbReference>
<dbReference type="OrthoDB" id="5387164at2"/>
<evidence type="ECO:0008006" key="3">
    <source>
        <dbReference type="Google" id="ProtNLM"/>
    </source>
</evidence>
<dbReference type="STRING" id="137733.SAMN05421767_10239"/>
<dbReference type="Pfam" id="PF13526">
    <property type="entry name" value="DUF4125"/>
    <property type="match status" value="1"/>
</dbReference>
<accession>A0A1H9H9Z1</accession>
<evidence type="ECO:0000313" key="1">
    <source>
        <dbReference type="EMBL" id="SEQ59093.1"/>
    </source>
</evidence>
<dbReference type="Proteomes" id="UP000198556">
    <property type="component" value="Unassembled WGS sequence"/>
</dbReference>
<proteinExistence type="predicted"/>
<protein>
    <recommendedName>
        <fullName evidence="3">DUF4125 domain-containing protein</fullName>
    </recommendedName>
</protein>
<dbReference type="EMBL" id="FOGF01000002">
    <property type="protein sequence ID" value="SEQ59093.1"/>
    <property type="molecule type" value="Genomic_DNA"/>
</dbReference>
<keyword evidence="2" id="KW-1185">Reference proteome</keyword>
<organism evidence="1 2">
    <name type="scientific">Granulicatella balaenopterae</name>
    <dbReference type="NCBI Taxonomy" id="137733"/>
    <lineage>
        <taxon>Bacteria</taxon>
        <taxon>Bacillati</taxon>
        <taxon>Bacillota</taxon>
        <taxon>Bacilli</taxon>
        <taxon>Lactobacillales</taxon>
        <taxon>Carnobacteriaceae</taxon>
        <taxon>Granulicatella</taxon>
    </lineage>
</organism>
<dbReference type="AlphaFoldDB" id="A0A1H9H9Z1"/>
<name>A0A1H9H9Z1_9LACT</name>